<evidence type="ECO:0000256" key="8">
    <source>
        <dbReference type="ARBA" id="ARBA00023002"/>
    </source>
</evidence>
<dbReference type="SFLD" id="SFLDS00029">
    <property type="entry name" value="Radical_SAM"/>
    <property type="match status" value="1"/>
</dbReference>
<sequence length="182" mass="20837">MNYANIKYDDIANGPGVRTSLFVSGCTHACKGCFNEMAWDFKYGDILTEEIMENILASLQHDYVSGMTILGGEPMEKVNQIGILPLIEAFKKRYPKKNLWIYSGYTYDVDLIEGGRAYCEATPKILEHCDVIVDGKFVQELYDITLRFRGSSNQRIIDVKRSRKEGRVVLWEDDRTFATHSM</sequence>
<keyword evidence="9" id="KW-0408">Iron</keyword>
<gene>
    <name evidence="13" type="primary">nrdG</name>
    <name evidence="13" type="ORF">D4A81_11965</name>
</gene>
<evidence type="ECO:0000256" key="4">
    <source>
        <dbReference type="ARBA" id="ARBA00014281"/>
    </source>
</evidence>
<dbReference type="SFLD" id="SFLDG01066">
    <property type="entry name" value="organic_radical-activating_enz"/>
    <property type="match status" value="1"/>
</dbReference>
<dbReference type="NCBIfam" id="TIGR02491">
    <property type="entry name" value="NrdG"/>
    <property type="match status" value="1"/>
</dbReference>
<dbReference type="SUPFAM" id="SSF102114">
    <property type="entry name" value="Radical SAM enzymes"/>
    <property type="match status" value="1"/>
</dbReference>
<evidence type="ECO:0000256" key="12">
    <source>
        <dbReference type="PIRNR" id="PIRNR000368"/>
    </source>
</evidence>
<dbReference type="PROSITE" id="PS01087">
    <property type="entry name" value="RADICAL_ACTIVATING"/>
    <property type="match status" value="1"/>
</dbReference>
<name>A0A385Q438_9FIRM</name>
<dbReference type="SFLD" id="SFLDG01063">
    <property type="entry name" value="activating_enzymes__group_1"/>
    <property type="match status" value="1"/>
</dbReference>
<dbReference type="GO" id="GO:0046872">
    <property type="term" value="F:metal ion binding"/>
    <property type="evidence" value="ECO:0007669"/>
    <property type="project" value="UniProtKB-KW"/>
</dbReference>
<protein>
    <recommendedName>
        <fullName evidence="4 12">Anaerobic ribonucleoside-triphosphate reductase-activating protein</fullName>
        <ecNumber evidence="12">1.97.1.-</ecNumber>
    </recommendedName>
</protein>
<dbReference type="GO" id="GO:0051539">
    <property type="term" value="F:4 iron, 4 sulfur cluster binding"/>
    <property type="evidence" value="ECO:0007669"/>
    <property type="project" value="UniProtKB-KW"/>
</dbReference>
<evidence type="ECO:0000256" key="11">
    <source>
        <dbReference type="ARBA" id="ARBA00047365"/>
    </source>
</evidence>
<dbReference type="InterPro" id="IPR001989">
    <property type="entry name" value="Radical_activat_CS"/>
</dbReference>
<keyword evidence="14" id="KW-1185">Reference proteome</keyword>
<dbReference type="GO" id="GO:0004748">
    <property type="term" value="F:ribonucleoside-diphosphate reductase activity, thioredoxin disulfide as acceptor"/>
    <property type="evidence" value="ECO:0007669"/>
    <property type="project" value="TreeGrafter"/>
</dbReference>
<keyword evidence="8 12" id="KW-0560">Oxidoreductase</keyword>
<dbReference type="AlphaFoldDB" id="A0A385Q438"/>
<dbReference type="SFLD" id="SFLDF00299">
    <property type="entry name" value="anaerobic_ribonucleoside-triph"/>
    <property type="match status" value="1"/>
</dbReference>
<evidence type="ECO:0000313" key="13">
    <source>
        <dbReference type="EMBL" id="AYB00575.1"/>
    </source>
</evidence>
<evidence type="ECO:0000256" key="1">
    <source>
        <dbReference type="ARBA" id="ARBA00001966"/>
    </source>
</evidence>
<evidence type="ECO:0000313" key="14">
    <source>
        <dbReference type="Proteomes" id="UP000265562"/>
    </source>
</evidence>
<dbReference type="Gene3D" id="3.20.20.70">
    <property type="entry name" value="Aldolase class I"/>
    <property type="match status" value="1"/>
</dbReference>
<comment type="similarity">
    <text evidence="3 12">Belongs to the organic radical-activating enzymes family.</text>
</comment>
<dbReference type="KEGG" id="lua:D4A81_11965"/>
<dbReference type="PANTHER" id="PTHR30352">
    <property type="entry name" value="PYRUVATE FORMATE-LYASE-ACTIVATING ENZYME"/>
    <property type="match status" value="1"/>
</dbReference>
<dbReference type="PANTHER" id="PTHR30352:SF2">
    <property type="entry name" value="ANAEROBIC RIBONUCLEOSIDE-TRIPHOSPHATE REDUCTASE-ACTIVATING PROTEIN"/>
    <property type="match status" value="1"/>
</dbReference>
<dbReference type="GO" id="GO:0043365">
    <property type="term" value="F:[formate-C-acetyltransferase]-activating enzyme activity"/>
    <property type="evidence" value="ECO:0007669"/>
    <property type="project" value="InterPro"/>
</dbReference>
<dbReference type="RefSeq" id="WP_111525823.1">
    <property type="nucleotide sequence ID" value="NZ_CP032364.1"/>
</dbReference>
<organism evidence="13 14">
    <name type="scientific">Lachnoanaerobaculum umeaense</name>
    <dbReference type="NCBI Taxonomy" id="617123"/>
    <lineage>
        <taxon>Bacteria</taxon>
        <taxon>Bacillati</taxon>
        <taxon>Bacillota</taxon>
        <taxon>Clostridia</taxon>
        <taxon>Lachnospirales</taxon>
        <taxon>Lachnospiraceae</taxon>
        <taxon>Lachnoanaerobaculum</taxon>
    </lineage>
</organism>
<dbReference type="InterPro" id="IPR007197">
    <property type="entry name" value="rSAM"/>
</dbReference>
<proteinExistence type="inferred from homology"/>
<evidence type="ECO:0000256" key="5">
    <source>
        <dbReference type="ARBA" id="ARBA00022485"/>
    </source>
</evidence>
<comment type="catalytic activity">
    <reaction evidence="11">
        <text>glycyl-[protein] + reduced [flavodoxin] + S-adenosyl-L-methionine = glycin-2-yl radical-[protein] + semiquinone [flavodoxin] + 5'-deoxyadenosine + L-methionine + H(+)</text>
        <dbReference type="Rhea" id="RHEA:61976"/>
        <dbReference type="Rhea" id="RHEA-COMP:10622"/>
        <dbReference type="Rhea" id="RHEA-COMP:14480"/>
        <dbReference type="Rhea" id="RHEA-COMP:15993"/>
        <dbReference type="Rhea" id="RHEA-COMP:15994"/>
        <dbReference type="ChEBI" id="CHEBI:15378"/>
        <dbReference type="ChEBI" id="CHEBI:17319"/>
        <dbReference type="ChEBI" id="CHEBI:29947"/>
        <dbReference type="ChEBI" id="CHEBI:32722"/>
        <dbReference type="ChEBI" id="CHEBI:57618"/>
        <dbReference type="ChEBI" id="CHEBI:57844"/>
        <dbReference type="ChEBI" id="CHEBI:59789"/>
        <dbReference type="ChEBI" id="CHEBI:140311"/>
    </reaction>
</comment>
<comment type="cofactor">
    <cofactor evidence="1">
        <name>[4Fe-4S] cluster</name>
        <dbReference type="ChEBI" id="CHEBI:49883"/>
    </cofactor>
</comment>
<accession>A0A385Q438</accession>
<dbReference type="InterPro" id="IPR013785">
    <property type="entry name" value="Aldolase_TIM"/>
</dbReference>
<dbReference type="Proteomes" id="UP000265562">
    <property type="component" value="Chromosome"/>
</dbReference>
<dbReference type="Pfam" id="PF13353">
    <property type="entry name" value="Fer4_12"/>
    <property type="match status" value="1"/>
</dbReference>
<dbReference type="CDD" id="cd01335">
    <property type="entry name" value="Radical_SAM"/>
    <property type="match status" value="1"/>
</dbReference>
<dbReference type="InterPro" id="IPR012837">
    <property type="entry name" value="NrdG"/>
</dbReference>
<reference evidence="13 14" key="1">
    <citation type="submission" date="2018-09" db="EMBL/GenBank/DDBJ databases">
        <title>Genome sequencing of Lachnoanaerobaculum umeaense DSM 23576.</title>
        <authorList>
            <person name="Kook J.-K."/>
            <person name="Park S.-N."/>
            <person name="Lim Y.K."/>
        </authorList>
    </citation>
    <scope>NUCLEOTIDE SEQUENCE [LARGE SCALE GENOMIC DNA]</scope>
    <source>
        <strain evidence="14">DSM 23576 \ CCUG 58757</strain>
    </source>
</reference>
<dbReference type="OrthoDB" id="9782387at2"/>
<keyword evidence="7" id="KW-0479">Metal-binding</keyword>
<dbReference type="InterPro" id="IPR034457">
    <property type="entry name" value="Organic_radical-activating"/>
</dbReference>
<keyword evidence="10" id="KW-0411">Iron-sulfur</keyword>
<keyword evidence="5" id="KW-0004">4Fe-4S</keyword>
<evidence type="ECO:0000256" key="3">
    <source>
        <dbReference type="ARBA" id="ARBA00009777"/>
    </source>
</evidence>
<evidence type="ECO:0000256" key="6">
    <source>
        <dbReference type="ARBA" id="ARBA00022691"/>
    </source>
</evidence>
<dbReference type="InterPro" id="IPR058240">
    <property type="entry name" value="rSAM_sf"/>
</dbReference>
<dbReference type="EMBL" id="CP032364">
    <property type="protein sequence ID" value="AYB00575.1"/>
    <property type="molecule type" value="Genomic_DNA"/>
</dbReference>
<dbReference type="EC" id="1.97.1.-" evidence="12"/>
<keyword evidence="6" id="KW-0949">S-adenosyl-L-methionine</keyword>
<evidence type="ECO:0000256" key="9">
    <source>
        <dbReference type="ARBA" id="ARBA00023004"/>
    </source>
</evidence>
<dbReference type="PIRSF" id="PIRSF000368">
    <property type="entry name" value="NrdG"/>
    <property type="match status" value="1"/>
</dbReference>
<evidence type="ECO:0000256" key="2">
    <source>
        <dbReference type="ARBA" id="ARBA00003852"/>
    </source>
</evidence>
<evidence type="ECO:0000256" key="10">
    <source>
        <dbReference type="ARBA" id="ARBA00023014"/>
    </source>
</evidence>
<evidence type="ECO:0000256" key="7">
    <source>
        <dbReference type="ARBA" id="ARBA00022723"/>
    </source>
</evidence>
<comment type="function">
    <text evidence="2 12">Activation of anaerobic ribonucleoside-triphosphate reductase under anaerobic conditions by generation of an organic free radical, using S-adenosylmethionine and reduced flavodoxin as cosubstrates to produce 5'-deoxy-adenosine.</text>
</comment>